<dbReference type="Proteomes" id="UP000032279">
    <property type="component" value="Unassembled WGS sequence"/>
</dbReference>
<evidence type="ECO:0000256" key="1">
    <source>
        <dbReference type="ARBA" id="ARBA00022857"/>
    </source>
</evidence>
<proteinExistence type="predicted"/>
<dbReference type="SUPFAM" id="SSF50129">
    <property type="entry name" value="GroES-like"/>
    <property type="match status" value="1"/>
</dbReference>
<name>A0A0D0YU89_9LACO</name>
<evidence type="ECO:0000256" key="2">
    <source>
        <dbReference type="ARBA" id="ARBA00023002"/>
    </source>
</evidence>
<dbReference type="RefSeq" id="WP_044011296.1">
    <property type="nucleotide sequence ID" value="NZ_AWTT01000045.1"/>
</dbReference>
<dbReference type="GO" id="GO:0005829">
    <property type="term" value="C:cytosol"/>
    <property type="evidence" value="ECO:0007669"/>
    <property type="project" value="TreeGrafter"/>
</dbReference>
<evidence type="ECO:0000313" key="3">
    <source>
        <dbReference type="EMBL" id="KIS02839.1"/>
    </source>
</evidence>
<sequence>MKAIVQTNYEGVSGLQIKDVNESILSPLTVRVENHYIPVLPYDWETEYGLLKEIRPVSLPIIVGYGFAGVVEETGVFRSKNLVGKKVIGAQPNGAAMEMINSQIPPLLFEVPENVDLKDAVTLIGGADAALNAVNVSNIVRGDVVLVTGASGGVGTYLMQLLHKKGAIILALTASSNIDFVREIGADFILNYERDLADQLGNVPLPNKIIDTVGKTTILDDISSSVAKLDILSLSLTNYQPKRNNQRFKFSHDSIGISGYKKLLQMLSRKELSAYVQEIFSFEDVKKAHLKSKDEHSQGRILLRFN</sequence>
<dbReference type="GO" id="GO:0035925">
    <property type="term" value="F:mRNA 3'-UTR AU-rich region binding"/>
    <property type="evidence" value="ECO:0007669"/>
    <property type="project" value="TreeGrafter"/>
</dbReference>
<comment type="caution">
    <text evidence="3">The sequence shown here is derived from an EMBL/GenBank/DDBJ whole genome shotgun (WGS) entry which is preliminary data.</text>
</comment>
<gene>
    <name evidence="3" type="ORF">WDC_1597</name>
</gene>
<dbReference type="GO" id="GO:0003960">
    <property type="term" value="F:quinone reductase (NADPH) activity"/>
    <property type="evidence" value="ECO:0007669"/>
    <property type="project" value="TreeGrafter"/>
</dbReference>
<keyword evidence="1" id="KW-0521">NADP</keyword>
<organism evidence="3 4">
    <name type="scientific">Paucilactobacillus wasatchensis</name>
    <dbReference type="NCBI Taxonomy" id="1335616"/>
    <lineage>
        <taxon>Bacteria</taxon>
        <taxon>Bacillati</taxon>
        <taxon>Bacillota</taxon>
        <taxon>Bacilli</taxon>
        <taxon>Lactobacillales</taxon>
        <taxon>Lactobacillaceae</taxon>
        <taxon>Paucilactobacillus</taxon>
    </lineage>
</organism>
<dbReference type="STRING" id="1335616.WDC_1597"/>
<dbReference type="PANTHER" id="PTHR48106">
    <property type="entry name" value="QUINONE OXIDOREDUCTASE PIG3-RELATED"/>
    <property type="match status" value="1"/>
</dbReference>
<keyword evidence="4" id="KW-1185">Reference proteome</keyword>
<dbReference type="OrthoDB" id="110915at2"/>
<accession>A0A0D0YU89</accession>
<dbReference type="SUPFAM" id="SSF51735">
    <property type="entry name" value="NAD(P)-binding Rossmann-fold domains"/>
    <property type="match status" value="1"/>
</dbReference>
<reference evidence="3 4" key="1">
    <citation type="submission" date="2013-08" db="EMBL/GenBank/DDBJ databases">
        <title>Lactobacillus wasatchii sp. WDC04, a late gas producing bacteria isolated from aged chedder cheese.</title>
        <authorList>
            <person name="Oberg C.J."/>
            <person name="Culumber M."/>
            <person name="McMahon D.J."/>
            <person name="Broadbent J.R."/>
            <person name="Oberg T.S."/>
            <person name="Ortaki F."/>
        </authorList>
    </citation>
    <scope>NUCLEOTIDE SEQUENCE [LARGE SCALE GENOMIC DNA]</scope>
    <source>
        <strain evidence="3 4">WDC04</strain>
    </source>
</reference>
<dbReference type="InterPro" id="IPR036291">
    <property type="entry name" value="NAD(P)-bd_dom_sf"/>
</dbReference>
<dbReference type="EMBL" id="AWTT01000045">
    <property type="protein sequence ID" value="KIS02839.1"/>
    <property type="molecule type" value="Genomic_DNA"/>
</dbReference>
<evidence type="ECO:0000313" key="4">
    <source>
        <dbReference type="Proteomes" id="UP000032279"/>
    </source>
</evidence>
<dbReference type="PATRIC" id="fig|1335616.4.peg.1605"/>
<protein>
    <submittedName>
        <fullName evidence="3">Putative NADPH-quinone oxidoreductase</fullName>
    </submittedName>
</protein>
<dbReference type="PANTHER" id="PTHR48106:SF7">
    <property type="entry name" value="DEHYDROGENASE, ZINC-CONTAINING, PUTATIVE (AFU_ORTHOLOGUE AFUA_5G10220)-RELATED"/>
    <property type="match status" value="1"/>
</dbReference>
<dbReference type="Gene3D" id="3.40.50.720">
    <property type="entry name" value="NAD(P)-binding Rossmann-like Domain"/>
    <property type="match status" value="1"/>
</dbReference>
<dbReference type="Gene3D" id="3.90.180.10">
    <property type="entry name" value="Medium-chain alcohol dehydrogenases, catalytic domain"/>
    <property type="match status" value="1"/>
</dbReference>
<dbReference type="GO" id="GO:0070402">
    <property type="term" value="F:NADPH binding"/>
    <property type="evidence" value="ECO:0007669"/>
    <property type="project" value="TreeGrafter"/>
</dbReference>
<dbReference type="AlphaFoldDB" id="A0A0D0YU89"/>
<dbReference type="InterPro" id="IPR011032">
    <property type="entry name" value="GroES-like_sf"/>
</dbReference>
<keyword evidence="2" id="KW-0560">Oxidoreductase</keyword>